<dbReference type="GO" id="GO:0003700">
    <property type="term" value="F:DNA-binding transcription factor activity"/>
    <property type="evidence" value="ECO:0007669"/>
    <property type="project" value="TreeGrafter"/>
</dbReference>
<sequence length="219" mass="23679">MATVGRDSAAPSGSESRRYRSPLRRMQAAQTRVAVLEAAARLFAERGWAGTGMRDVAQAATVSVETVYTTFGSKAYLLKAALEVAIVGDDAQVPLADRPVYTAIGAGHTSGDRIEIAARMIASINERIHRLAGAIRQGATVDTTLAAASVDLEGQRRRSAADVANMIMGRQPDPGQVDELCVQTSDQVYALFVQECGWTRVRYESWLIDRIAEILNRPS</sequence>
<dbReference type="PANTHER" id="PTHR30055:SF219">
    <property type="entry name" value="TRANSCRIPTIONAL REGULATORY PROTEIN"/>
    <property type="match status" value="1"/>
</dbReference>
<dbReference type="RefSeq" id="WP_109332146.1">
    <property type="nucleotide sequence ID" value="NZ_CP021354.1"/>
</dbReference>
<feature type="DNA-binding region" description="H-T-H motif" evidence="2">
    <location>
        <begin position="52"/>
        <end position="71"/>
    </location>
</feature>
<feature type="region of interest" description="Disordered" evidence="3">
    <location>
        <begin position="1"/>
        <end position="24"/>
    </location>
</feature>
<dbReference type="InterPro" id="IPR001647">
    <property type="entry name" value="HTH_TetR"/>
</dbReference>
<evidence type="ECO:0000313" key="6">
    <source>
        <dbReference type="Proteomes" id="UP000245711"/>
    </source>
</evidence>
<evidence type="ECO:0000256" key="1">
    <source>
        <dbReference type="ARBA" id="ARBA00023125"/>
    </source>
</evidence>
<dbReference type="PANTHER" id="PTHR30055">
    <property type="entry name" value="HTH-TYPE TRANSCRIPTIONAL REGULATOR RUTR"/>
    <property type="match status" value="1"/>
</dbReference>
<dbReference type="GO" id="GO:0000976">
    <property type="term" value="F:transcription cis-regulatory region binding"/>
    <property type="evidence" value="ECO:0007669"/>
    <property type="project" value="TreeGrafter"/>
</dbReference>
<dbReference type="Proteomes" id="UP000245711">
    <property type="component" value="Chromosome"/>
</dbReference>
<feature type="domain" description="HTH tetR-type" evidence="4">
    <location>
        <begin position="29"/>
        <end position="89"/>
    </location>
</feature>
<dbReference type="SUPFAM" id="SSF46689">
    <property type="entry name" value="Homeodomain-like"/>
    <property type="match status" value="1"/>
</dbReference>
<dbReference type="KEGG" id="roz:CBI38_21820"/>
<accession>A0A2S2BYY0</accession>
<proteinExistence type="predicted"/>
<evidence type="ECO:0000313" key="5">
    <source>
        <dbReference type="EMBL" id="AWK73802.1"/>
    </source>
</evidence>
<dbReference type="EMBL" id="CP021354">
    <property type="protein sequence ID" value="AWK73802.1"/>
    <property type="molecule type" value="Genomic_DNA"/>
</dbReference>
<dbReference type="PROSITE" id="PS50977">
    <property type="entry name" value="HTH_TETR_2"/>
    <property type="match status" value="1"/>
</dbReference>
<evidence type="ECO:0000256" key="3">
    <source>
        <dbReference type="SAM" id="MobiDB-lite"/>
    </source>
</evidence>
<keyword evidence="1 2" id="KW-0238">DNA-binding</keyword>
<name>A0A2S2BYY0_9NOCA</name>
<dbReference type="Pfam" id="PF00440">
    <property type="entry name" value="TetR_N"/>
    <property type="match status" value="1"/>
</dbReference>
<dbReference type="InterPro" id="IPR050109">
    <property type="entry name" value="HTH-type_TetR-like_transc_reg"/>
</dbReference>
<dbReference type="AlphaFoldDB" id="A0A2S2BYY0"/>
<dbReference type="OrthoDB" id="4823039at2"/>
<reference evidence="5 6" key="1">
    <citation type="submission" date="2017-05" db="EMBL/GenBank/DDBJ databases">
        <title>Isolation of Rhodococcus sp. S2-17 biodegrading of BP-3.</title>
        <authorList>
            <person name="Lee Y."/>
            <person name="Kim K.H."/>
            <person name="Chun B.H."/>
            <person name="Jung H.S."/>
            <person name="Jeon C.O."/>
        </authorList>
    </citation>
    <scope>NUCLEOTIDE SEQUENCE [LARGE SCALE GENOMIC DNA]</scope>
    <source>
        <strain evidence="5 6">S2-17</strain>
    </source>
</reference>
<evidence type="ECO:0000256" key="2">
    <source>
        <dbReference type="PROSITE-ProRule" id="PRU00335"/>
    </source>
</evidence>
<dbReference type="InterPro" id="IPR009057">
    <property type="entry name" value="Homeodomain-like_sf"/>
</dbReference>
<dbReference type="PRINTS" id="PR00455">
    <property type="entry name" value="HTHTETR"/>
</dbReference>
<keyword evidence="6" id="KW-1185">Reference proteome</keyword>
<protein>
    <submittedName>
        <fullName evidence="5">TetR family transcriptional regulator</fullName>
    </submittedName>
</protein>
<gene>
    <name evidence="5" type="ORF">CBI38_21820</name>
</gene>
<evidence type="ECO:0000259" key="4">
    <source>
        <dbReference type="PROSITE" id="PS50977"/>
    </source>
</evidence>
<dbReference type="Gene3D" id="1.10.357.10">
    <property type="entry name" value="Tetracycline Repressor, domain 2"/>
    <property type="match status" value="1"/>
</dbReference>
<organism evidence="5 6">
    <name type="scientific">Rhodococcus oxybenzonivorans</name>
    <dbReference type="NCBI Taxonomy" id="1990687"/>
    <lineage>
        <taxon>Bacteria</taxon>
        <taxon>Bacillati</taxon>
        <taxon>Actinomycetota</taxon>
        <taxon>Actinomycetes</taxon>
        <taxon>Mycobacteriales</taxon>
        <taxon>Nocardiaceae</taxon>
        <taxon>Rhodococcus</taxon>
    </lineage>
</organism>